<dbReference type="AlphaFoldDB" id="A0A3E0VKZ6"/>
<comment type="caution">
    <text evidence="1">The sequence shown here is derived from an EMBL/GenBank/DDBJ whole genome shotgun (WGS) entry which is preliminary data.</text>
</comment>
<name>A0A3E0VKZ6_9MICO</name>
<dbReference type="EMBL" id="NBWZ01000001">
    <property type="protein sequence ID" value="RFA10391.1"/>
    <property type="molecule type" value="Genomic_DNA"/>
</dbReference>
<evidence type="ECO:0000313" key="1">
    <source>
        <dbReference type="EMBL" id="RFA10391.1"/>
    </source>
</evidence>
<proteinExistence type="predicted"/>
<sequence>MSLLTSAQTQEIVVKLVQAHLEHTAGNMFHELVTECVGETPFETLQNVSSVATAAIIHISYILTIPGGQGTADALHILSMAPMWAALNDIEQEMPRE</sequence>
<keyword evidence="2" id="KW-1185">Reference proteome</keyword>
<dbReference type="RefSeq" id="WP_116415769.1">
    <property type="nucleotide sequence ID" value="NZ_NBWZ01000001.1"/>
</dbReference>
<protein>
    <submittedName>
        <fullName evidence="1">Uncharacterized protein</fullName>
    </submittedName>
</protein>
<dbReference type="Proteomes" id="UP000256486">
    <property type="component" value="Unassembled WGS sequence"/>
</dbReference>
<reference evidence="1 2" key="1">
    <citation type="submission" date="2017-04" db="EMBL/GenBank/DDBJ databases">
        <title>Comparative genome analysis of Subtercola boreus.</title>
        <authorList>
            <person name="Cho Y.-J."/>
            <person name="Cho A."/>
            <person name="Kim O.-S."/>
            <person name="Lee J.-I."/>
        </authorList>
    </citation>
    <scope>NUCLEOTIDE SEQUENCE [LARGE SCALE GENOMIC DNA]</scope>
    <source>
        <strain evidence="1 2">K300</strain>
    </source>
</reference>
<gene>
    <name evidence="1" type="ORF">B7R54_15140</name>
</gene>
<evidence type="ECO:0000313" key="2">
    <source>
        <dbReference type="Proteomes" id="UP000256486"/>
    </source>
</evidence>
<organism evidence="1 2">
    <name type="scientific">Subtercola boreus</name>
    <dbReference type="NCBI Taxonomy" id="120213"/>
    <lineage>
        <taxon>Bacteria</taxon>
        <taxon>Bacillati</taxon>
        <taxon>Actinomycetota</taxon>
        <taxon>Actinomycetes</taxon>
        <taxon>Micrococcales</taxon>
        <taxon>Microbacteriaceae</taxon>
        <taxon>Subtercola</taxon>
    </lineage>
</organism>
<accession>A0A3E0VKZ6</accession>